<accession>A0AAJ5MIR7</accession>
<feature type="transmembrane region" description="Helical" evidence="6">
    <location>
        <begin position="33"/>
        <end position="53"/>
    </location>
</feature>
<keyword evidence="3 6" id="KW-0812">Transmembrane</keyword>
<feature type="domain" description="Polysaccharide chain length determinant N-terminal" evidence="7">
    <location>
        <begin position="16"/>
        <end position="86"/>
    </location>
</feature>
<evidence type="ECO:0000256" key="2">
    <source>
        <dbReference type="ARBA" id="ARBA00022475"/>
    </source>
</evidence>
<evidence type="ECO:0000256" key="6">
    <source>
        <dbReference type="SAM" id="Phobius"/>
    </source>
</evidence>
<organism evidence="8 9">
    <name type="scientific">Pseudomonas soli</name>
    <dbReference type="NCBI Taxonomy" id="1306993"/>
    <lineage>
        <taxon>Bacteria</taxon>
        <taxon>Pseudomonadati</taxon>
        <taxon>Pseudomonadota</taxon>
        <taxon>Gammaproteobacteria</taxon>
        <taxon>Pseudomonadales</taxon>
        <taxon>Pseudomonadaceae</taxon>
        <taxon>Pseudomonas</taxon>
    </lineage>
</organism>
<evidence type="ECO:0000256" key="3">
    <source>
        <dbReference type="ARBA" id="ARBA00022692"/>
    </source>
</evidence>
<feature type="transmembrane region" description="Helical" evidence="6">
    <location>
        <begin position="398"/>
        <end position="420"/>
    </location>
</feature>
<evidence type="ECO:0000256" key="1">
    <source>
        <dbReference type="ARBA" id="ARBA00004651"/>
    </source>
</evidence>
<dbReference type="AlphaFoldDB" id="A0AAJ5MIR7"/>
<gene>
    <name evidence="8" type="ORF">K7K07_19950</name>
</gene>
<protein>
    <submittedName>
        <fullName evidence="8">Chain-length determining protein</fullName>
    </submittedName>
</protein>
<dbReference type="EMBL" id="CP083803">
    <property type="protein sequence ID" value="UXZ44325.1"/>
    <property type="molecule type" value="Genomic_DNA"/>
</dbReference>
<dbReference type="GO" id="GO:0005886">
    <property type="term" value="C:plasma membrane"/>
    <property type="evidence" value="ECO:0007669"/>
    <property type="project" value="UniProtKB-SubCell"/>
</dbReference>
<dbReference type="PANTHER" id="PTHR32309">
    <property type="entry name" value="TYROSINE-PROTEIN KINASE"/>
    <property type="match status" value="1"/>
</dbReference>
<keyword evidence="5 6" id="KW-0472">Membrane</keyword>
<dbReference type="Pfam" id="PF02706">
    <property type="entry name" value="Wzz"/>
    <property type="match status" value="1"/>
</dbReference>
<dbReference type="RefSeq" id="WP_244916725.1">
    <property type="nucleotide sequence ID" value="NZ_CATKPM010000006.1"/>
</dbReference>
<reference evidence="8" key="1">
    <citation type="submission" date="2021-08" db="EMBL/GenBank/DDBJ databases">
        <authorList>
            <person name="Yaryura P.M."/>
            <person name="Bianco M.I."/>
            <person name="Morais C."/>
            <person name="Setubal J.C."/>
        </authorList>
    </citation>
    <scope>NUCLEOTIDE SEQUENCE</scope>
    <source>
        <strain evidence="8">AP1</strain>
    </source>
</reference>
<evidence type="ECO:0000256" key="5">
    <source>
        <dbReference type="ARBA" id="ARBA00023136"/>
    </source>
</evidence>
<evidence type="ECO:0000256" key="4">
    <source>
        <dbReference type="ARBA" id="ARBA00022989"/>
    </source>
</evidence>
<keyword evidence="4 6" id="KW-1133">Transmembrane helix</keyword>
<dbReference type="PANTHER" id="PTHR32309:SF13">
    <property type="entry name" value="FERRIC ENTEROBACTIN TRANSPORT PROTEIN FEPE"/>
    <property type="match status" value="1"/>
</dbReference>
<dbReference type="Proteomes" id="UP001209279">
    <property type="component" value="Chromosome"/>
</dbReference>
<evidence type="ECO:0000259" key="7">
    <source>
        <dbReference type="Pfam" id="PF02706"/>
    </source>
</evidence>
<dbReference type="SUPFAM" id="SSF160355">
    <property type="entry name" value="Bacterial polysaccharide co-polymerase-like"/>
    <property type="match status" value="1"/>
</dbReference>
<keyword evidence="2" id="KW-1003">Cell membrane</keyword>
<sequence>MTSITPVPTPIALPGEEIDLLSLLQSIRRQKRMIGVFGAVGALLAGIYLFSVAPDYQVSTLLRPAALNDLDELNRTKIYSLPPREALQRVALSLDSYDTRLSYFRSNAELQAAMIKPGWSVEQAFEKFNFKALKLTQSDPKMATGANDFIRLDLRYPQGLDGKSVLNGLVQYAIERERGAIAKDLDVMIKNRIRDLDSELAAARVNYIAGREKEIAELLEGDGLKRALLNDELQALRVQLKLRRENRMAELKEAIAIAHSLGIKRPSTPSKMAQAEAGSAGSVMTTEINNQNVPLYFLGTDALEAERGVLLRRTSDDFTEPRVAEIREELMLLENNRKVQMLKSRSNEDLFLKGMEPLRAERARLSALRTDMSHLELVNIDRAAVDPLNPLGLGKFQLVLAGAALGLFVGILVALMQFLLRRDFVHRKARLIDPSIQ</sequence>
<dbReference type="GO" id="GO:0004713">
    <property type="term" value="F:protein tyrosine kinase activity"/>
    <property type="evidence" value="ECO:0007669"/>
    <property type="project" value="TreeGrafter"/>
</dbReference>
<dbReference type="Gene3D" id="3.30.1890.10">
    <property type="entry name" value="FepE-like"/>
    <property type="match status" value="2"/>
</dbReference>
<dbReference type="InterPro" id="IPR050445">
    <property type="entry name" value="Bact_polysacc_biosynth/exp"/>
</dbReference>
<proteinExistence type="predicted"/>
<comment type="subcellular location">
    <subcellularLocation>
        <location evidence="1">Cell membrane</location>
        <topology evidence="1">Multi-pass membrane protein</topology>
    </subcellularLocation>
</comment>
<name>A0AAJ5MIR7_9PSED</name>
<dbReference type="InterPro" id="IPR003856">
    <property type="entry name" value="LPS_length_determ_N"/>
</dbReference>
<evidence type="ECO:0000313" key="9">
    <source>
        <dbReference type="Proteomes" id="UP001209279"/>
    </source>
</evidence>
<evidence type="ECO:0000313" key="8">
    <source>
        <dbReference type="EMBL" id="UXZ44325.1"/>
    </source>
</evidence>